<sequence>MAFRLEKLLYLRAKEEESLKSELSRIRTEIRKVEEEIDNVENSKKQIEMQLRTGTQTGTQVAFFIYLIKMYNEHIGNLRLKLSELRLLEEKTLQMYLEKRTERRSFEKLKERYIRSQMIENDRKERIVIDEVALQKYIRNTSGT</sequence>
<keyword evidence="12" id="KW-0969">Cilium</keyword>
<reference evidence="13" key="1">
    <citation type="submission" date="2016-12" db="EMBL/GenBank/DDBJ databases">
        <authorList>
            <person name="Varghese N."/>
            <person name="Submissions S."/>
        </authorList>
    </citation>
    <scope>NUCLEOTIDE SEQUENCE [LARGE SCALE GENOMIC DNA]</scope>
    <source>
        <strain evidence="13">DSM 13020</strain>
    </source>
</reference>
<dbReference type="Pfam" id="PF02050">
    <property type="entry name" value="FliJ"/>
    <property type="match status" value="1"/>
</dbReference>
<evidence type="ECO:0000256" key="10">
    <source>
        <dbReference type="ARBA" id="ARBA00023225"/>
    </source>
</evidence>
<evidence type="ECO:0000256" key="2">
    <source>
        <dbReference type="ARBA" id="ARBA00010004"/>
    </source>
</evidence>
<dbReference type="AlphaFoldDB" id="A0A1M7SUR2"/>
<dbReference type="STRING" id="1121883.SAMN02745226_01256"/>
<evidence type="ECO:0000313" key="12">
    <source>
        <dbReference type="EMBL" id="SHN62225.1"/>
    </source>
</evidence>
<dbReference type="NCBIfam" id="TIGR02473">
    <property type="entry name" value="flagell_FliJ"/>
    <property type="match status" value="1"/>
</dbReference>
<keyword evidence="6" id="KW-0145">Chemotaxis</keyword>
<gene>
    <name evidence="12" type="ORF">SAMN02745226_01256</name>
</gene>
<keyword evidence="7" id="KW-1005">Bacterial flagellum biogenesis</keyword>
<dbReference type="GO" id="GO:0009288">
    <property type="term" value="C:bacterial-type flagellum"/>
    <property type="evidence" value="ECO:0007669"/>
    <property type="project" value="InterPro"/>
</dbReference>
<dbReference type="GO" id="GO:0071973">
    <property type="term" value="P:bacterial-type flagellum-dependent cell motility"/>
    <property type="evidence" value="ECO:0007669"/>
    <property type="project" value="InterPro"/>
</dbReference>
<evidence type="ECO:0000256" key="9">
    <source>
        <dbReference type="ARBA" id="ARBA00023136"/>
    </source>
</evidence>
<keyword evidence="9" id="KW-0472">Membrane</keyword>
<dbReference type="Gene3D" id="1.10.287.1700">
    <property type="match status" value="1"/>
</dbReference>
<evidence type="ECO:0000313" key="13">
    <source>
        <dbReference type="Proteomes" id="UP000184207"/>
    </source>
</evidence>
<dbReference type="RefSeq" id="WP_072759522.1">
    <property type="nucleotide sequence ID" value="NZ_FRDJ01000006.1"/>
</dbReference>
<name>A0A1M7SUR2_FERGO</name>
<dbReference type="InterPro" id="IPR053716">
    <property type="entry name" value="Flag_assembly_chemotaxis_eff"/>
</dbReference>
<dbReference type="Proteomes" id="UP000184207">
    <property type="component" value="Unassembled WGS sequence"/>
</dbReference>
<evidence type="ECO:0000256" key="4">
    <source>
        <dbReference type="ARBA" id="ARBA00022448"/>
    </source>
</evidence>
<organism evidence="12 13">
    <name type="scientific">Fervidobacterium gondwanense DSM 13020</name>
    <dbReference type="NCBI Taxonomy" id="1121883"/>
    <lineage>
        <taxon>Bacteria</taxon>
        <taxon>Thermotogati</taxon>
        <taxon>Thermotogota</taxon>
        <taxon>Thermotogae</taxon>
        <taxon>Thermotogales</taxon>
        <taxon>Fervidobacteriaceae</taxon>
        <taxon>Fervidobacterium</taxon>
    </lineage>
</organism>
<comment type="similarity">
    <text evidence="2">Belongs to the FliJ family.</text>
</comment>
<dbReference type="GO" id="GO:0006935">
    <property type="term" value="P:chemotaxis"/>
    <property type="evidence" value="ECO:0007669"/>
    <property type="project" value="UniProtKB-KW"/>
</dbReference>
<evidence type="ECO:0000256" key="8">
    <source>
        <dbReference type="ARBA" id="ARBA00022927"/>
    </source>
</evidence>
<keyword evidence="12" id="KW-0282">Flagellum</keyword>
<dbReference type="EMBL" id="FRDJ01000006">
    <property type="protein sequence ID" value="SHN62225.1"/>
    <property type="molecule type" value="Genomic_DNA"/>
</dbReference>
<keyword evidence="12" id="KW-0966">Cell projection</keyword>
<comment type="subcellular location">
    <subcellularLocation>
        <location evidence="1">Cell membrane</location>
        <topology evidence="1">Peripheral membrane protein</topology>
        <orientation evidence="1">Cytoplasmic side</orientation>
    </subcellularLocation>
</comment>
<dbReference type="InterPro" id="IPR012823">
    <property type="entry name" value="Flagell_FliJ"/>
</dbReference>
<dbReference type="OrthoDB" id="49130at2"/>
<evidence type="ECO:0000256" key="7">
    <source>
        <dbReference type="ARBA" id="ARBA00022795"/>
    </source>
</evidence>
<dbReference type="GO" id="GO:0044781">
    <property type="term" value="P:bacterial-type flagellum organization"/>
    <property type="evidence" value="ECO:0007669"/>
    <property type="project" value="UniProtKB-KW"/>
</dbReference>
<keyword evidence="11" id="KW-0175">Coiled coil</keyword>
<evidence type="ECO:0000256" key="11">
    <source>
        <dbReference type="SAM" id="Coils"/>
    </source>
</evidence>
<evidence type="ECO:0000256" key="3">
    <source>
        <dbReference type="ARBA" id="ARBA00020392"/>
    </source>
</evidence>
<dbReference type="GO" id="GO:0005886">
    <property type="term" value="C:plasma membrane"/>
    <property type="evidence" value="ECO:0007669"/>
    <property type="project" value="UniProtKB-SubCell"/>
</dbReference>
<keyword evidence="8" id="KW-0653">Protein transport</keyword>
<keyword evidence="5" id="KW-1003">Cell membrane</keyword>
<protein>
    <recommendedName>
        <fullName evidence="3">Flagellar FliJ protein</fullName>
    </recommendedName>
</protein>
<evidence type="ECO:0000256" key="5">
    <source>
        <dbReference type="ARBA" id="ARBA00022475"/>
    </source>
</evidence>
<keyword evidence="13" id="KW-1185">Reference proteome</keyword>
<proteinExistence type="inferred from homology"/>
<evidence type="ECO:0000256" key="6">
    <source>
        <dbReference type="ARBA" id="ARBA00022500"/>
    </source>
</evidence>
<evidence type="ECO:0000256" key="1">
    <source>
        <dbReference type="ARBA" id="ARBA00004413"/>
    </source>
</evidence>
<feature type="coiled-coil region" evidence="11">
    <location>
        <begin position="16"/>
        <end position="50"/>
    </location>
</feature>
<accession>A0A1M7SUR2</accession>
<dbReference type="GO" id="GO:0015031">
    <property type="term" value="P:protein transport"/>
    <property type="evidence" value="ECO:0007669"/>
    <property type="project" value="UniProtKB-KW"/>
</dbReference>
<keyword evidence="4" id="KW-0813">Transport</keyword>
<keyword evidence="10" id="KW-1006">Bacterial flagellum protein export</keyword>